<feature type="domain" description="GH26" evidence="6">
    <location>
        <begin position="186"/>
        <end position="496"/>
    </location>
</feature>
<organism evidence="7 8">
    <name type="scientific">Desulforamulus aquiferis</name>
    <dbReference type="NCBI Taxonomy" id="1397668"/>
    <lineage>
        <taxon>Bacteria</taxon>
        <taxon>Bacillati</taxon>
        <taxon>Bacillota</taxon>
        <taxon>Clostridia</taxon>
        <taxon>Eubacteriales</taxon>
        <taxon>Peptococcaceae</taxon>
        <taxon>Desulforamulus</taxon>
    </lineage>
</organism>
<dbReference type="GO" id="GO:0016985">
    <property type="term" value="F:mannan endo-1,4-beta-mannosidase activity"/>
    <property type="evidence" value="ECO:0007669"/>
    <property type="project" value="InterPro"/>
</dbReference>
<sequence>MRKVFFLVLLCSLLLFPSIGLAEELVTYQNGVDGYSIKYPNNWQLDDSEKGIVTRLVAEDQKCIIDIFNQPLKGISADEYVLFGNRNILEQKYGVKLIAHNRTPVNGLKAHRLMWVRPKLENRPNDLNYYREINLVFKDKVYTFTMKTDEDSFGKYSPVLDQILQTFMEVKPFEKPVLAAGNYSAGDIKLSGQNLEVNIPQDKVMFGIFHPLFHPRLYQPKDLEGYKDYEDTLEHKFELIMTYTEFDKNFPEKMVKDTYADGRIMMLTWHPWQEANIDSVLIPDIVDGKFDDYITRWANQVKEVGEPLFVRFANEMNGDWDPWCTWFFSKDRDLFVEAWQRIHHIFEEQGADNAIFVWNPHDRSFPDFKWNAPELYYPGDGYVDWVGLTCYNNGTSYPYETWRGFNEMYIPIYQEYLAKYPNKPFMITEFSSNELGGNKSQWIKEALGSMSHYPNIRIAVWYDQTDGKRLYRIDSTAAAKEAFRQGISDPYYLKDGVSQRQAEIQEER</sequence>
<dbReference type="Proteomes" id="UP001172911">
    <property type="component" value="Unassembled WGS sequence"/>
</dbReference>
<evidence type="ECO:0000256" key="1">
    <source>
        <dbReference type="ARBA" id="ARBA00007754"/>
    </source>
</evidence>
<evidence type="ECO:0000313" key="8">
    <source>
        <dbReference type="Proteomes" id="UP001172911"/>
    </source>
</evidence>
<comment type="caution">
    <text evidence="7">The sequence shown here is derived from an EMBL/GenBank/DDBJ whole genome shotgun (WGS) entry which is preliminary data.</text>
</comment>
<dbReference type="GO" id="GO:0006080">
    <property type="term" value="P:substituted mannan metabolic process"/>
    <property type="evidence" value="ECO:0007669"/>
    <property type="project" value="InterPro"/>
</dbReference>
<dbReference type="Gene3D" id="3.20.20.80">
    <property type="entry name" value="Glycosidases"/>
    <property type="match status" value="1"/>
</dbReference>
<dbReference type="InterPro" id="IPR022790">
    <property type="entry name" value="GH26_dom"/>
</dbReference>
<reference evidence="7" key="2">
    <citation type="submission" date="2023-03" db="EMBL/GenBank/DDBJ databases">
        <authorList>
            <person name="Zhang Z."/>
        </authorList>
    </citation>
    <scope>NUCLEOTIDE SEQUENCE</scope>
    <source>
        <strain evidence="7">DSA</strain>
    </source>
</reference>
<reference evidence="7" key="1">
    <citation type="journal article" date="2023" name="J. Hazard. Mater.">
        <title>Anaerobic biodegradation of pyrene and benzo[a]pyrene by a new sulfate-reducing Desulforamulus aquiferis strain DSA.</title>
        <authorList>
            <person name="Zhang Z."/>
            <person name="Sun J."/>
            <person name="Gong X."/>
            <person name="Wang C."/>
            <person name="Wang H."/>
        </authorList>
    </citation>
    <scope>NUCLEOTIDE SEQUENCE</scope>
    <source>
        <strain evidence="7">DSA</strain>
    </source>
</reference>
<protein>
    <submittedName>
        <fullName evidence="7">Glycosyl hydrolase</fullName>
    </submittedName>
</protein>
<evidence type="ECO:0000256" key="4">
    <source>
        <dbReference type="PROSITE-ProRule" id="PRU01100"/>
    </source>
</evidence>
<dbReference type="RefSeq" id="WP_304545784.1">
    <property type="nucleotide sequence ID" value="NZ_JARPTC010000040.1"/>
</dbReference>
<evidence type="ECO:0000256" key="5">
    <source>
        <dbReference type="SAM" id="SignalP"/>
    </source>
</evidence>
<dbReference type="InterPro" id="IPR017853">
    <property type="entry name" value="GH"/>
</dbReference>
<dbReference type="PANTHER" id="PTHR40079">
    <property type="entry name" value="MANNAN ENDO-1,4-BETA-MANNOSIDASE E-RELATED"/>
    <property type="match status" value="1"/>
</dbReference>
<name>A0AAW7ZN69_9FIRM</name>
<evidence type="ECO:0000256" key="2">
    <source>
        <dbReference type="ARBA" id="ARBA00022801"/>
    </source>
</evidence>
<keyword evidence="5" id="KW-0732">Signal</keyword>
<feature type="active site" description="Proton donor" evidence="4">
    <location>
        <position position="315"/>
    </location>
</feature>
<accession>A0AAW7ZN69</accession>
<keyword evidence="3 4" id="KW-0326">Glycosidase</keyword>
<evidence type="ECO:0000313" key="7">
    <source>
        <dbReference type="EMBL" id="MDO7789180.1"/>
    </source>
</evidence>
<dbReference type="Pfam" id="PF02156">
    <property type="entry name" value="Glyco_hydro_26"/>
    <property type="match status" value="1"/>
</dbReference>
<evidence type="ECO:0000256" key="3">
    <source>
        <dbReference type="ARBA" id="ARBA00023295"/>
    </source>
</evidence>
<evidence type="ECO:0000259" key="6">
    <source>
        <dbReference type="PROSITE" id="PS51764"/>
    </source>
</evidence>
<dbReference type="EMBL" id="JARPTC010000040">
    <property type="protein sequence ID" value="MDO7789180.1"/>
    <property type="molecule type" value="Genomic_DNA"/>
</dbReference>
<dbReference type="PANTHER" id="PTHR40079:SF4">
    <property type="entry name" value="GH26 DOMAIN-CONTAINING PROTEIN-RELATED"/>
    <property type="match status" value="1"/>
</dbReference>
<feature type="chain" id="PRO_5043420603" evidence="5">
    <location>
        <begin position="23"/>
        <end position="508"/>
    </location>
</feature>
<dbReference type="SUPFAM" id="SSF51445">
    <property type="entry name" value="(Trans)glycosidases"/>
    <property type="match status" value="1"/>
</dbReference>
<keyword evidence="2 4" id="KW-0378">Hydrolase</keyword>
<feature type="signal peptide" evidence="5">
    <location>
        <begin position="1"/>
        <end position="22"/>
    </location>
</feature>
<comment type="similarity">
    <text evidence="1 4">Belongs to the glycosyl hydrolase 26 family.</text>
</comment>
<dbReference type="InterPro" id="IPR000805">
    <property type="entry name" value="Glyco_hydro_26"/>
</dbReference>
<dbReference type="PROSITE" id="PS51764">
    <property type="entry name" value="GH26"/>
    <property type="match status" value="1"/>
</dbReference>
<proteinExistence type="inferred from homology"/>
<keyword evidence="8" id="KW-1185">Reference proteome</keyword>
<feature type="active site" description="Nucleophile" evidence="4">
    <location>
        <position position="429"/>
    </location>
</feature>
<gene>
    <name evidence="7" type="ORF">P6N53_18370</name>
</gene>
<dbReference type="AlphaFoldDB" id="A0AAW7ZN69"/>